<dbReference type="GO" id="GO:0008360">
    <property type="term" value="P:regulation of cell shape"/>
    <property type="evidence" value="ECO:0007669"/>
    <property type="project" value="UniProtKB-UniRule"/>
</dbReference>
<feature type="domain" description="L,D-TPase catalytic" evidence="8">
    <location>
        <begin position="50"/>
        <end position="193"/>
    </location>
</feature>
<dbReference type="Pfam" id="PF03734">
    <property type="entry name" value="YkuD"/>
    <property type="match status" value="1"/>
</dbReference>
<evidence type="ECO:0000256" key="1">
    <source>
        <dbReference type="ARBA" id="ARBA00004752"/>
    </source>
</evidence>
<dbReference type="AlphaFoldDB" id="A0A0W7X5Q3"/>
<protein>
    <recommendedName>
        <fullName evidence="8">L,D-TPase catalytic domain-containing protein</fullName>
    </recommendedName>
</protein>
<keyword evidence="5 6" id="KW-0961">Cell wall biogenesis/degradation</keyword>
<keyword evidence="2" id="KW-0808">Transferase</keyword>
<keyword evidence="4 6" id="KW-0573">Peptidoglycan synthesis</keyword>
<organism evidence="9 10">
    <name type="scientific">Streptomyces silvensis</name>
    <dbReference type="NCBI Taxonomy" id="1765722"/>
    <lineage>
        <taxon>Bacteria</taxon>
        <taxon>Bacillati</taxon>
        <taxon>Actinomycetota</taxon>
        <taxon>Actinomycetes</taxon>
        <taxon>Kitasatosporales</taxon>
        <taxon>Streptomycetaceae</taxon>
        <taxon>Streptomyces</taxon>
    </lineage>
</organism>
<keyword evidence="7" id="KW-0732">Signal</keyword>
<dbReference type="EMBL" id="LOCL01000031">
    <property type="protein sequence ID" value="KUF18204.1"/>
    <property type="molecule type" value="Genomic_DNA"/>
</dbReference>
<feature type="signal peptide" evidence="7">
    <location>
        <begin position="1"/>
        <end position="35"/>
    </location>
</feature>
<name>A0A0W7X5Q3_9ACTN</name>
<evidence type="ECO:0000313" key="9">
    <source>
        <dbReference type="EMBL" id="KUF18204.1"/>
    </source>
</evidence>
<evidence type="ECO:0000313" key="10">
    <source>
        <dbReference type="Proteomes" id="UP000054804"/>
    </source>
</evidence>
<reference evidence="9 10" key="1">
    <citation type="submission" date="2015-12" db="EMBL/GenBank/DDBJ databases">
        <title>Draft genome sequence of Streptomyces silvensis ATCC 53525, a producer of novel hormone antagonists.</title>
        <authorList>
            <person name="Johnston C.W."/>
            <person name="Li Y."/>
            <person name="Magarvey N.A."/>
        </authorList>
    </citation>
    <scope>NUCLEOTIDE SEQUENCE [LARGE SCALE GENOMIC DNA]</scope>
    <source>
        <strain evidence="9 10">ATCC 53525</strain>
    </source>
</reference>
<evidence type="ECO:0000256" key="6">
    <source>
        <dbReference type="PROSITE-ProRule" id="PRU01373"/>
    </source>
</evidence>
<feature type="chain" id="PRO_5038397885" description="L,D-TPase catalytic domain-containing protein" evidence="7">
    <location>
        <begin position="36"/>
        <end position="194"/>
    </location>
</feature>
<evidence type="ECO:0000256" key="2">
    <source>
        <dbReference type="ARBA" id="ARBA00022679"/>
    </source>
</evidence>
<dbReference type="GO" id="GO:0016740">
    <property type="term" value="F:transferase activity"/>
    <property type="evidence" value="ECO:0007669"/>
    <property type="project" value="UniProtKB-KW"/>
</dbReference>
<proteinExistence type="predicted"/>
<dbReference type="GO" id="GO:0009252">
    <property type="term" value="P:peptidoglycan biosynthetic process"/>
    <property type="evidence" value="ECO:0007669"/>
    <property type="project" value="UniProtKB-UniPathway"/>
</dbReference>
<keyword evidence="3 6" id="KW-0133">Cell shape</keyword>
<comment type="pathway">
    <text evidence="1 6">Cell wall biogenesis; peptidoglycan biosynthesis.</text>
</comment>
<dbReference type="Proteomes" id="UP000054804">
    <property type="component" value="Unassembled WGS sequence"/>
</dbReference>
<dbReference type="InterPro" id="IPR005490">
    <property type="entry name" value="LD_TPept_cat_dom"/>
</dbReference>
<dbReference type="CDD" id="cd16913">
    <property type="entry name" value="YkuD_like"/>
    <property type="match status" value="1"/>
</dbReference>
<dbReference type="Gene3D" id="2.40.440.10">
    <property type="entry name" value="L,D-transpeptidase catalytic domain-like"/>
    <property type="match status" value="1"/>
</dbReference>
<evidence type="ECO:0000256" key="5">
    <source>
        <dbReference type="ARBA" id="ARBA00023316"/>
    </source>
</evidence>
<comment type="caution">
    <text evidence="9">The sequence shown here is derived from an EMBL/GenBank/DDBJ whole genome shotgun (WGS) entry which is preliminary data.</text>
</comment>
<dbReference type="PROSITE" id="PS52029">
    <property type="entry name" value="LD_TPASE"/>
    <property type="match status" value="1"/>
</dbReference>
<dbReference type="STRING" id="1765722.AT728_24810"/>
<sequence length="194" mass="21026">MPIMAIVRRSAATSVAITTLAGGLMLGATTPAATASAAPAAAGSHYLKFDKNQRNQTNSALYLMKRASGPDKVIKKYRAGSGVTRNSCTRFKGWLPNGTYTVQFHAKRYNGSLIKGYVIKISDKRCPGGTLRNDLFIHSEMTRNGGQGATEPTRWDGPSDYKSNGCIKLRPSDIKNLFATADRRGWPTKLTVVN</sequence>
<accession>A0A0W7X5Q3</accession>
<evidence type="ECO:0000256" key="3">
    <source>
        <dbReference type="ARBA" id="ARBA00022960"/>
    </source>
</evidence>
<dbReference type="SUPFAM" id="SSF141523">
    <property type="entry name" value="L,D-transpeptidase catalytic domain-like"/>
    <property type="match status" value="1"/>
</dbReference>
<evidence type="ECO:0000256" key="7">
    <source>
        <dbReference type="SAM" id="SignalP"/>
    </source>
</evidence>
<feature type="active site" description="Nucleophile" evidence="6">
    <location>
        <position position="166"/>
    </location>
</feature>
<keyword evidence="10" id="KW-1185">Reference proteome</keyword>
<dbReference type="GO" id="GO:0071555">
    <property type="term" value="P:cell wall organization"/>
    <property type="evidence" value="ECO:0007669"/>
    <property type="project" value="UniProtKB-UniRule"/>
</dbReference>
<dbReference type="InterPro" id="IPR038063">
    <property type="entry name" value="Transpep_catalytic_dom"/>
</dbReference>
<dbReference type="UniPathway" id="UPA00219"/>
<feature type="active site" description="Proton donor/acceptor" evidence="6">
    <location>
        <position position="138"/>
    </location>
</feature>
<evidence type="ECO:0000259" key="8">
    <source>
        <dbReference type="PROSITE" id="PS52029"/>
    </source>
</evidence>
<gene>
    <name evidence="9" type="ORF">AT728_24810</name>
</gene>
<evidence type="ECO:0000256" key="4">
    <source>
        <dbReference type="ARBA" id="ARBA00022984"/>
    </source>
</evidence>